<feature type="region of interest" description="Disordered" evidence="1">
    <location>
        <begin position="223"/>
        <end position="275"/>
    </location>
</feature>
<organism evidence="2 3">
    <name type="scientific">Pisolithus microcarpus 441</name>
    <dbReference type="NCBI Taxonomy" id="765257"/>
    <lineage>
        <taxon>Eukaryota</taxon>
        <taxon>Fungi</taxon>
        <taxon>Dikarya</taxon>
        <taxon>Basidiomycota</taxon>
        <taxon>Agaricomycotina</taxon>
        <taxon>Agaricomycetes</taxon>
        <taxon>Agaricomycetidae</taxon>
        <taxon>Boletales</taxon>
        <taxon>Sclerodermatineae</taxon>
        <taxon>Pisolithaceae</taxon>
        <taxon>Pisolithus</taxon>
    </lineage>
</organism>
<dbReference type="AlphaFoldDB" id="A0A0C9YI21"/>
<evidence type="ECO:0000313" key="2">
    <source>
        <dbReference type="EMBL" id="KIK24700.1"/>
    </source>
</evidence>
<accession>A0A0C9YI21</accession>
<reference evidence="3" key="2">
    <citation type="submission" date="2015-01" db="EMBL/GenBank/DDBJ databases">
        <title>Evolutionary Origins and Diversification of the Mycorrhizal Mutualists.</title>
        <authorList>
            <consortium name="DOE Joint Genome Institute"/>
            <consortium name="Mycorrhizal Genomics Consortium"/>
            <person name="Kohler A."/>
            <person name="Kuo A."/>
            <person name="Nagy L.G."/>
            <person name="Floudas D."/>
            <person name="Copeland A."/>
            <person name="Barry K.W."/>
            <person name="Cichocki N."/>
            <person name="Veneault-Fourrey C."/>
            <person name="LaButti K."/>
            <person name="Lindquist E.A."/>
            <person name="Lipzen A."/>
            <person name="Lundell T."/>
            <person name="Morin E."/>
            <person name="Murat C."/>
            <person name="Riley R."/>
            <person name="Ohm R."/>
            <person name="Sun H."/>
            <person name="Tunlid A."/>
            <person name="Henrissat B."/>
            <person name="Grigoriev I.V."/>
            <person name="Hibbett D.S."/>
            <person name="Martin F."/>
        </authorList>
    </citation>
    <scope>NUCLEOTIDE SEQUENCE [LARGE SCALE GENOMIC DNA]</scope>
    <source>
        <strain evidence="3">441</strain>
    </source>
</reference>
<dbReference type="OrthoDB" id="2618951at2759"/>
<dbReference type="EMBL" id="KN833714">
    <property type="protein sequence ID" value="KIK24700.1"/>
    <property type="molecule type" value="Genomic_DNA"/>
</dbReference>
<sequence length="275" mass="30855">MASTSEAIARKEKIPRQTSVLPPEVEEQISEIEDHVHTLGVALHKLRKICPLIEEIPRISALLDTAEDRRTEIHAIVRMIRDRLRVPFTFVETDFDNELGRTGMLEARAEGGHTILRGEVQHDPTADVSELDPSSLYSLSVEYRDDSDYAEWRTPYALRFTPAPHCKDEKGRPLPAVCVDVDERGSVRGGYKQAMRHKEIEMTLYLDEQPLAGPVPAESVRWEMKPAEQRDTSPPPPGVVVRSSEVELISLPPVSRSDDESESPEAPAMDSDNES</sequence>
<protein>
    <submittedName>
        <fullName evidence="2">Uncharacterized protein</fullName>
    </submittedName>
</protein>
<reference evidence="2 3" key="1">
    <citation type="submission" date="2014-04" db="EMBL/GenBank/DDBJ databases">
        <authorList>
            <consortium name="DOE Joint Genome Institute"/>
            <person name="Kuo A."/>
            <person name="Kohler A."/>
            <person name="Costa M.D."/>
            <person name="Nagy L.G."/>
            <person name="Floudas D."/>
            <person name="Copeland A."/>
            <person name="Barry K.W."/>
            <person name="Cichocki N."/>
            <person name="Veneault-Fourrey C."/>
            <person name="LaButti K."/>
            <person name="Lindquist E.A."/>
            <person name="Lipzen A."/>
            <person name="Lundell T."/>
            <person name="Morin E."/>
            <person name="Murat C."/>
            <person name="Sun H."/>
            <person name="Tunlid A."/>
            <person name="Henrissat B."/>
            <person name="Grigoriev I.V."/>
            <person name="Hibbett D.S."/>
            <person name="Martin F."/>
            <person name="Nordberg H.P."/>
            <person name="Cantor M.N."/>
            <person name="Hua S.X."/>
        </authorList>
    </citation>
    <scope>NUCLEOTIDE SEQUENCE [LARGE SCALE GENOMIC DNA]</scope>
    <source>
        <strain evidence="2 3">441</strain>
    </source>
</reference>
<keyword evidence="3" id="KW-1185">Reference proteome</keyword>
<feature type="region of interest" description="Disordered" evidence="1">
    <location>
        <begin position="1"/>
        <end position="22"/>
    </location>
</feature>
<evidence type="ECO:0000256" key="1">
    <source>
        <dbReference type="SAM" id="MobiDB-lite"/>
    </source>
</evidence>
<dbReference type="HOGENOM" id="CLU_1107485_0_0_1"/>
<name>A0A0C9YI21_9AGAM</name>
<dbReference type="Proteomes" id="UP000054018">
    <property type="component" value="Unassembled WGS sequence"/>
</dbReference>
<gene>
    <name evidence="2" type="ORF">PISMIDRAFT_10117</name>
</gene>
<evidence type="ECO:0000313" key="3">
    <source>
        <dbReference type="Proteomes" id="UP000054018"/>
    </source>
</evidence>
<proteinExistence type="predicted"/>